<keyword evidence="8 9" id="KW-0092">Biotin</keyword>
<evidence type="ECO:0000256" key="9">
    <source>
        <dbReference type="RuleBase" id="RU364072"/>
    </source>
</evidence>
<evidence type="ECO:0000256" key="10">
    <source>
        <dbReference type="SAM" id="MobiDB-lite"/>
    </source>
</evidence>
<dbReference type="PROSITE" id="PS00188">
    <property type="entry name" value="BIOTIN"/>
    <property type="match status" value="1"/>
</dbReference>
<evidence type="ECO:0000256" key="7">
    <source>
        <dbReference type="ARBA" id="ARBA00023160"/>
    </source>
</evidence>
<evidence type="ECO:0000313" key="13">
    <source>
        <dbReference type="Proteomes" id="UP000199058"/>
    </source>
</evidence>
<accession>A0A1I1E8N2</accession>
<dbReference type="InterPro" id="IPR050709">
    <property type="entry name" value="Biotin_Carboxyl_Carrier/Decarb"/>
</dbReference>
<keyword evidence="4 9" id="KW-0444">Lipid biosynthesis</keyword>
<keyword evidence="13" id="KW-1185">Reference proteome</keyword>
<dbReference type="OrthoDB" id="9811735at2"/>
<dbReference type="AlphaFoldDB" id="A0A1I1E8N2"/>
<dbReference type="InterPro" id="IPR001882">
    <property type="entry name" value="Biotin_BS"/>
</dbReference>
<evidence type="ECO:0000256" key="4">
    <source>
        <dbReference type="ARBA" id="ARBA00022516"/>
    </source>
</evidence>
<dbReference type="RefSeq" id="WP_091958080.1">
    <property type="nucleotide sequence ID" value="NZ_FOLH01000001.1"/>
</dbReference>
<keyword evidence="5 9" id="KW-0276">Fatty acid metabolism</keyword>
<name>A0A1I1E8N2_9GAMM</name>
<feature type="compositionally biased region" description="Low complexity" evidence="10">
    <location>
        <begin position="61"/>
        <end position="71"/>
    </location>
</feature>
<sequence>MDIRKVKKLIELLEESNISEIEIQEGEEAVRISRHPSGGGYAQPVYQQPYPAAAPAPAPAPAATTEPAAEAKPVSSGHQVKSPMVGTFYRSPAPGAKPFIEVGTAVKKGDTICIVEAMKMMNQIEADKDGVVEAILLEDGQPVEFDQPLVVLV</sequence>
<gene>
    <name evidence="12" type="ORF">SAMN05660443_0285</name>
</gene>
<dbReference type="Proteomes" id="UP000199058">
    <property type="component" value="Unassembled WGS sequence"/>
</dbReference>
<organism evidence="12 13">
    <name type="scientific">Marinospirillum celere</name>
    <dbReference type="NCBI Taxonomy" id="1122252"/>
    <lineage>
        <taxon>Bacteria</taxon>
        <taxon>Pseudomonadati</taxon>
        <taxon>Pseudomonadota</taxon>
        <taxon>Gammaproteobacteria</taxon>
        <taxon>Oceanospirillales</taxon>
        <taxon>Oceanospirillaceae</taxon>
        <taxon>Marinospirillum</taxon>
    </lineage>
</organism>
<dbReference type="PANTHER" id="PTHR45266">
    <property type="entry name" value="OXALOACETATE DECARBOXYLASE ALPHA CHAIN"/>
    <property type="match status" value="1"/>
</dbReference>
<evidence type="ECO:0000256" key="5">
    <source>
        <dbReference type="ARBA" id="ARBA00022832"/>
    </source>
</evidence>
<dbReference type="GO" id="GO:0006633">
    <property type="term" value="P:fatty acid biosynthetic process"/>
    <property type="evidence" value="ECO:0007669"/>
    <property type="project" value="UniProtKB-UniPathway"/>
</dbReference>
<dbReference type="InterPro" id="IPR000089">
    <property type="entry name" value="Biotin_lipoyl"/>
</dbReference>
<dbReference type="NCBIfam" id="TIGR00531">
    <property type="entry name" value="BCCP"/>
    <property type="match status" value="1"/>
</dbReference>
<dbReference type="PRINTS" id="PR01071">
    <property type="entry name" value="ACOABIOTINCC"/>
</dbReference>
<protein>
    <recommendedName>
        <fullName evidence="3 9">Biotin carboxyl carrier protein of acetyl-CoA carboxylase</fullName>
    </recommendedName>
</protein>
<evidence type="ECO:0000256" key="2">
    <source>
        <dbReference type="ARBA" id="ARBA00005194"/>
    </source>
</evidence>
<dbReference type="EMBL" id="FOLH01000001">
    <property type="protein sequence ID" value="SFB81303.1"/>
    <property type="molecule type" value="Genomic_DNA"/>
</dbReference>
<dbReference type="Gene3D" id="2.40.50.100">
    <property type="match status" value="1"/>
</dbReference>
<comment type="function">
    <text evidence="1 9">This protein is a component of the acetyl coenzyme A carboxylase complex; first, biotin carboxylase catalyzes the carboxylation of the carrier protein and then the transcarboxylase transfers the carboxyl group to form malonyl-CoA.</text>
</comment>
<reference evidence="12 13" key="1">
    <citation type="submission" date="2016-10" db="EMBL/GenBank/DDBJ databases">
        <authorList>
            <person name="de Groot N.N."/>
        </authorList>
    </citation>
    <scope>NUCLEOTIDE SEQUENCE [LARGE SCALE GENOMIC DNA]</scope>
    <source>
        <strain evidence="12 13">DSM 18438</strain>
    </source>
</reference>
<dbReference type="STRING" id="1122252.SAMN05660443_0285"/>
<evidence type="ECO:0000256" key="8">
    <source>
        <dbReference type="ARBA" id="ARBA00023267"/>
    </source>
</evidence>
<proteinExistence type="predicted"/>
<evidence type="ECO:0000259" key="11">
    <source>
        <dbReference type="PROSITE" id="PS50968"/>
    </source>
</evidence>
<evidence type="ECO:0000256" key="1">
    <source>
        <dbReference type="ARBA" id="ARBA00003761"/>
    </source>
</evidence>
<feature type="domain" description="Lipoyl-binding" evidence="11">
    <location>
        <begin position="77"/>
        <end position="153"/>
    </location>
</feature>
<dbReference type="InterPro" id="IPR011053">
    <property type="entry name" value="Single_hybrid_motif"/>
</dbReference>
<dbReference type="FunFam" id="2.40.50.100:FF:000003">
    <property type="entry name" value="Acetyl-CoA carboxylase biotin carboxyl carrier protein"/>
    <property type="match status" value="1"/>
</dbReference>
<dbReference type="GO" id="GO:0003989">
    <property type="term" value="F:acetyl-CoA carboxylase activity"/>
    <property type="evidence" value="ECO:0007669"/>
    <property type="project" value="InterPro"/>
</dbReference>
<dbReference type="PROSITE" id="PS50968">
    <property type="entry name" value="BIOTINYL_LIPOYL"/>
    <property type="match status" value="1"/>
</dbReference>
<dbReference type="Pfam" id="PF00364">
    <property type="entry name" value="Biotin_lipoyl"/>
    <property type="match status" value="1"/>
</dbReference>
<keyword evidence="7 9" id="KW-0275">Fatty acid biosynthesis</keyword>
<evidence type="ECO:0000313" key="12">
    <source>
        <dbReference type="EMBL" id="SFB81303.1"/>
    </source>
</evidence>
<keyword evidence="6 9" id="KW-0443">Lipid metabolism</keyword>
<dbReference type="SUPFAM" id="SSF51230">
    <property type="entry name" value="Single hybrid motif"/>
    <property type="match status" value="1"/>
</dbReference>
<dbReference type="GO" id="GO:0009317">
    <property type="term" value="C:acetyl-CoA carboxylase complex"/>
    <property type="evidence" value="ECO:0007669"/>
    <property type="project" value="InterPro"/>
</dbReference>
<comment type="pathway">
    <text evidence="2 9">Lipid metabolism; fatty acid biosynthesis.</text>
</comment>
<evidence type="ECO:0000256" key="6">
    <source>
        <dbReference type="ARBA" id="ARBA00023098"/>
    </source>
</evidence>
<dbReference type="InterPro" id="IPR001249">
    <property type="entry name" value="AcCoA_biotinCC"/>
</dbReference>
<dbReference type="CDD" id="cd06850">
    <property type="entry name" value="biotinyl_domain"/>
    <property type="match status" value="1"/>
</dbReference>
<dbReference type="PANTHER" id="PTHR45266:SF3">
    <property type="entry name" value="OXALOACETATE DECARBOXYLASE ALPHA CHAIN"/>
    <property type="match status" value="1"/>
</dbReference>
<dbReference type="UniPathway" id="UPA00094"/>
<feature type="region of interest" description="Disordered" evidence="10">
    <location>
        <begin position="34"/>
        <end position="79"/>
    </location>
</feature>
<evidence type="ECO:0000256" key="3">
    <source>
        <dbReference type="ARBA" id="ARBA00017562"/>
    </source>
</evidence>